<accession>A0A0F7LAL7</accession>
<name>A0A0F7LAL7_9VIRU</name>
<evidence type="ECO:0000313" key="1">
    <source>
        <dbReference type="EMBL" id="AKH48196.1"/>
    </source>
</evidence>
<dbReference type="EMBL" id="KR029601">
    <property type="protein sequence ID" value="AKH48196.1"/>
    <property type="molecule type" value="Genomic_DNA"/>
</dbReference>
<reference evidence="1" key="1">
    <citation type="journal article" date="2015" name="Front. Microbiol.">
        <title>Combining genomic sequencing methods to explore viral diversity and reveal potential virus-host interactions.</title>
        <authorList>
            <person name="Chow C.E."/>
            <person name="Winget D.M."/>
            <person name="White R.A.III."/>
            <person name="Hallam S.J."/>
            <person name="Suttle C.A."/>
        </authorList>
    </citation>
    <scope>NUCLEOTIDE SEQUENCE</scope>
    <source>
        <strain evidence="1">Oxic1_6</strain>
    </source>
</reference>
<sequence>MVASCAALKDGEHIVRRLERIATDTEFDDVAAHLSRHVQGSVSASDEVVGSRDVVDGDHRLKWSQSG</sequence>
<reference evidence="1" key="2">
    <citation type="submission" date="2015-03" db="EMBL/GenBank/DDBJ databases">
        <authorList>
            <person name="Chow C.-E.T."/>
            <person name="Winget D.M."/>
            <person name="White R.A.III."/>
            <person name="Hallam S.J."/>
            <person name="Suttle C.A."/>
        </authorList>
    </citation>
    <scope>NUCLEOTIDE SEQUENCE</scope>
    <source>
        <strain evidence="1">Oxic1_6</strain>
    </source>
</reference>
<proteinExistence type="predicted"/>
<organism evidence="1">
    <name type="scientific">uncultured marine virus</name>
    <dbReference type="NCBI Taxonomy" id="186617"/>
    <lineage>
        <taxon>Viruses</taxon>
        <taxon>environmental samples</taxon>
    </lineage>
</organism>
<protein>
    <submittedName>
        <fullName evidence="1">Uncharacterized protein</fullName>
    </submittedName>
</protein>